<sequence length="226" mass="25398">MPLPNDDRDGRRRCRDCGEWKPLDEFHVSSGRPSGRGSYCKPCFNKRSNASYERRGSTAGRTVRPREELPEGTRRCPDCRALKPLAEFPKSRSGRGGHGRYCKPCHNVRGRESRIRNHGSTREYHLRRRYGIGVADFARMLAEQGGVCAICGRAAPEHVDHDHVSGGVRGILCFNCNGGLGHFRDDVEHLAKAISYLRGTTPWVEISPGVYRSNSRTPAVRRSRII</sequence>
<name>A0A8J4AGB8_9ACTN</name>
<protein>
    <submittedName>
        <fullName evidence="1">Recombination endonuclease VII</fullName>
    </submittedName>
</protein>
<dbReference type="InterPro" id="IPR038563">
    <property type="entry name" value="Endonuclease_7_sf"/>
</dbReference>
<dbReference type="SUPFAM" id="SSF54060">
    <property type="entry name" value="His-Me finger endonucleases"/>
    <property type="match status" value="1"/>
</dbReference>
<keyword evidence="1" id="KW-0378">Hydrolase</keyword>
<keyword evidence="2" id="KW-1185">Reference proteome</keyword>
<reference evidence="2" key="1">
    <citation type="journal article" date="2021" name="Int. J. Syst. Evol. Microbiol.">
        <title>Actinocatenispora comari sp. nov., an endophytic actinomycete isolated from aerial parts of Comarum salesowianum.</title>
        <authorList>
            <person name="Oyunbileg N."/>
            <person name="Iizaka Y."/>
            <person name="Hamada M."/>
            <person name="Davaapurev B.O."/>
            <person name="Fukumoto A."/>
            <person name="Tsetseg B."/>
            <person name="Kato F."/>
            <person name="Tamura T."/>
            <person name="Batkhuu J."/>
            <person name="Anzai Y."/>
        </authorList>
    </citation>
    <scope>NUCLEOTIDE SEQUENCE [LARGE SCALE GENOMIC DNA]</scope>
    <source>
        <strain evidence="2">NUM-2625</strain>
    </source>
</reference>
<comment type="caution">
    <text evidence="1">The sequence shown here is derived from an EMBL/GenBank/DDBJ whole genome shotgun (WGS) entry which is preliminary data.</text>
</comment>
<proteinExistence type="predicted"/>
<gene>
    <name evidence="1" type="ORF">NUM_53930</name>
</gene>
<organism evidence="1 2">
    <name type="scientific">Actinocatenispora comari</name>
    <dbReference type="NCBI Taxonomy" id="2807577"/>
    <lineage>
        <taxon>Bacteria</taxon>
        <taxon>Bacillati</taxon>
        <taxon>Actinomycetota</taxon>
        <taxon>Actinomycetes</taxon>
        <taxon>Micromonosporales</taxon>
        <taxon>Micromonosporaceae</taxon>
        <taxon>Actinocatenispora</taxon>
    </lineage>
</organism>
<accession>A0A8J4AGB8</accession>
<dbReference type="EMBL" id="BOPO01000113">
    <property type="protein sequence ID" value="GIL30139.1"/>
    <property type="molecule type" value="Genomic_DNA"/>
</dbReference>
<evidence type="ECO:0000313" key="2">
    <source>
        <dbReference type="Proteomes" id="UP000614996"/>
    </source>
</evidence>
<keyword evidence="1" id="KW-0540">Nuclease</keyword>
<dbReference type="Gene3D" id="3.40.1800.10">
    <property type="entry name" value="His-Me finger endonucleases"/>
    <property type="match status" value="1"/>
</dbReference>
<keyword evidence="1" id="KW-0255">Endonuclease</keyword>
<dbReference type="InterPro" id="IPR044925">
    <property type="entry name" value="His-Me_finger_sf"/>
</dbReference>
<dbReference type="Proteomes" id="UP000614996">
    <property type="component" value="Unassembled WGS sequence"/>
</dbReference>
<dbReference type="Pfam" id="PF02945">
    <property type="entry name" value="Endonuclease_7"/>
    <property type="match status" value="1"/>
</dbReference>
<dbReference type="GO" id="GO:0004519">
    <property type="term" value="F:endonuclease activity"/>
    <property type="evidence" value="ECO:0007669"/>
    <property type="project" value="UniProtKB-KW"/>
</dbReference>
<dbReference type="AlphaFoldDB" id="A0A8J4AGB8"/>
<dbReference type="InterPro" id="IPR004211">
    <property type="entry name" value="Endonuclease_7"/>
</dbReference>
<evidence type="ECO:0000313" key="1">
    <source>
        <dbReference type="EMBL" id="GIL30139.1"/>
    </source>
</evidence>